<reference evidence="1" key="4">
    <citation type="submission" date="2025-08" db="UniProtKB">
        <authorList>
            <consortium name="Ensembl"/>
        </authorList>
    </citation>
    <scope>IDENTIFICATION</scope>
</reference>
<dbReference type="InterPro" id="IPR002495">
    <property type="entry name" value="Glyco_trans_8"/>
</dbReference>
<sequence length="229" mass="26722">YYYYYFNDILMCLLPPLLFPIVEAMQKRFSAGSGTYYSDSIFFLSVAMHRIMPPEMTQIVQLDLDVKYRTNIRNLFEEFDKFQPEAVIGIARELQPVYRHALWQYRRENPGTVVGEPPPGIPGFNSGVVLLDLGRMRSSALYNRLLEPGNVEKLAEKYRFKGHLGDQDFFTVAGMEHPGLFHPLNCTWNRQLCTWWRDHGYADVFDLYFQCRGEVNIYHGNCNTPIPEE</sequence>
<protein>
    <submittedName>
        <fullName evidence="1">Xyloside xylosyltransferase 1</fullName>
    </submittedName>
</protein>
<dbReference type="InterPro" id="IPR029044">
    <property type="entry name" value="Nucleotide-diphossugar_trans"/>
</dbReference>
<dbReference type="GO" id="GO:0005789">
    <property type="term" value="C:endoplasmic reticulum membrane"/>
    <property type="evidence" value="ECO:0007669"/>
    <property type="project" value="TreeGrafter"/>
</dbReference>
<organism evidence="1 2">
    <name type="scientific">Callorhinchus milii</name>
    <name type="common">Ghost shark</name>
    <dbReference type="NCBI Taxonomy" id="7868"/>
    <lineage>
        <taxon>Eukaryota</taxon>
        <taxon>Metazoa</taxon>
        <taxon>Chordata</taxon>
        <taxon>Craniata</taxon>
        <taxon>Vertebrata</taxon>
        <taxon>Chondrichthyes</taxon>
        <taxon>Holocephali</taxon>
        <taxon>Chimaeriformes</taxon>
        <taxon>Callorhinchidae</taxon>
        <taxon>Callorhinchus</taxon>
    </lineage>
</organism>
<evidence type="ECO:0000313" key="2">
    <source>
        <dbReference type="Proteomes" id="UP000314986"/>
    </source>
</evidence>
<reference evidence="2" key="3">
    <citation type="journal article" date="2014" name="Nature">
        <title>Elephant shark genome provides unique insights into gnathostome evolution.</title>
        <authorList>
            <consortium name="International Elephant Shark Genome Sequencing Consortium"/>
            <person name="Venkatesh B."/>
            <person name="Lee A.P."/>
            <person name="Ravi V."/>
            <person name="Maurya A.K."/>
            <person name="Lian M.M."/>
            <person name="Swann J.B."/>
            <person name="Ohta Y."/>
            <person name="Flajnik M.F."/>
            <person name="Sutoh Y."/>
            <person name="Kasahara M."/>
            <person name="Hoon S."/>
            <person name="Gangu V."/>
            <person name="Roy S.W."/>
            <person name="Irimia M."/>
            <person name="Korzh V."/>
            <person name="Kondrychyn I."/>
            <person name="Lim Z.W."/>
            <person name="Tay B.H."/>
            <person name="Tohari S."/>
            <person name="Kong K.W."/>
            <person name="Ho S."/>
            <person name="Lorente-Galdos B."/>
            <person name="Quilez J."/>
            <person name="Marques-Bonet T."/>
            <person name="Raney B.J."/>
            <person name="Ingham P.W."/>
            <person name="Tay A."/>
            <person name="Hillier L.W."/>
            <person name="Minx P."/>
            <person name="Boehm T."/>
            <person name="Wilson R.K."/>
            <person name="Brenner S."/>
            <person name="Warren W.C."/>
        </authorList>
    </citation>
    <scope>NUCLEOTIDE SEQUENCE [LARGE SCALE GENOMIC DNA]</scope>
</reference>
<dbReference type="Pfam" id="PF01501">
    <property type="entry name" value="Glyco_transf_8"/>
    <property type="match status" value="1"/>
</dbReference>
<proteinExistence type="predicted"/>
<dbReference type="Gene3D" id="3.90.550.10">
    <property type="entry name" value="Spore Coat Polysaccharide Biosynthesis Protein SpsA, Chain A"/>
    <property type="match status" value="1"/>
</dbReference>
<dbReference type="AlphaFoldDB" id="A0A4W3I169"/>
<dbReference type="STRING" id="7868.ENSCMIP00000020912"/>
<reference evidence="1" key="5">
    <citation type="submission" date="2025-09" db="UniProtKB">
        <authorList>
            <consortium name="Ensembl"/>
        </authorList>
    </citation>
    <scope>IDENTIFICATION</scope>
</reference>
<dbReference type="InterPro" id="IPR042465">
    <property type="entry name" value="XXLT1"/>
</dbReference>
<dbReference type="OMA" id="YFRCEGQ"/>
<name>A0A4W3I169_CALMI</name>
<dbReference type="FunCoup" id="A0A4W3I169">
    <property type="interactions" value="440"/>
</dbReference>
<dbReference type="GO" id="GO:0140560">
    <property type="term" value="F:xylosyl alpha-1,3-xylosyltransferase activity"/>
    <property type="evidence" value="ECO:0007669"/>
    <property type="project" value="TreeGrafter"/>
</dbReference>
<keyword evidence="2" id="KW-1185">Reference proteome</keyword>
<dbReference type="Proteomes" id="UP000314986">
    <property type="component" value="Unassembled WGS sequence"/>
</dbReference>
<dbReference type="SUPFAM" id="SSF53448">
    <property type="entry name" value="Nucleotide-diphospho-sugar transferases"/>
    <property type="match status" value="1"/>
</dbReference>
<accession>A0A4W3I169</accession>
<dbReference type="GeneTree" id="ENSGT00940000158154"/>
<dbReference type="Ensembl" id="ENSCMIT00000021295.1">
    <property type="protein sequence ID" value="ENSCMIP00000020912.1"/>
    <property type="gene ID" value="ENSCMIG00000009605.1"/>
</dbReference>
<reference evidence="2" key="2">
    <citation type="journal article" date="2007" name="PLoS Biol.">
        <title>Survey sequencing and comparative analysis of the elephant shark (Callorhinchus milii) genome.</title>
        <authorList>
            <person name="Venkatesh B."/>
            <person name="Kirkness E.F."/>
            <person name="Loh Y.H."/>
            <person name="Halpern A.L."/>
            <person name="Lee A.P."/>
            <person name="Johnson J."/>
            <person name="Dandona N."/>
            <person name="Viswanathan L.D."/>
            <person name="Tay A."/>
            <person name="Venter J.C."/>
            <person name="Strausberg R.L."/>
            <person name="Brenner S."/>
        </authorList>
    </citation>
    <scope>NUCLEOTIDE SEQUENCE [LARGE SCALE GENOMIC DNA]</scope>
</reference>
<dbReference type="InParanoid" id="A0A4W3I169"/>
<reference evidence="2" key="1">
    <citation type="journal article" date="2006" name="Science">
        <title>Ancient noncoding elements conserved in the human genome.</title>
        <authorList>
            <person name="Venkatesh B."/>
            <person name="Kirkness E.F."/>
            <person name="Loh Y.H."/>
            <person name="Halpern A.L."/>
            <person name="Lee A.P."/>
            <person name="Johnson J."/>
            <person name="Dandona N."/>
            <person name="Viswanathan L.D."/>
            <person name="Tay A."/>
            <person name="Venter J.C."/>
            <person name="Strausberg R.L."/>
            <person name="Brenner S."/>
        </authorList>
    </citation>
    <scope>NUCLEOTIDE SEQUENCE [LARGE SCALE GENOMIC DNA]</scope>
</reference>
<dbReference type="PANTHER" id="PTHR46612">
    <property type="entry name" value="XYLOSIDE XYLOSYLTRANSFERASE 1"/>
    <property type="match status" value="1"/>
</dbReference>
<evidence type="ECO:0000313" key="1">
    <source>
        <dbReference type="Ensembl" id="ENSCMIP00000020912.1"/>
    </source>
</evidence>
<dbReference type="PANTHER" id="PTHR46612:SF1">
    <property type="entry name" value="XYLOSIDE XYLOSYLTRANSFERASE 1"/>
    <property type="match status" value="1"/>
</dbReference>
<dbReference type="GO" id="GO:0016266">
    <property type="term" value="P:protein O-linked glycosylation via N-acetyl-galactosamine"/>
    <property type="evidence" value="ECO:0007669"/>
    <property type="project" value="TreeGrafter"/>
</dbReference>